<reference evidence="19 20" key="1">
    <citation type="submission" date="2025-08" db="UniProtKB">
        <authorList>
            <consortium name="RefSeq"/>
        </authorList>
    </citation>
    <scope>IDENTIFICATION</scope>
</reference>
<dbReference type="InterPro" id="IPR000203">
    <property type="entry name" value="GPS"/>
</dbReference>
<feature type="compositionally biased region" description="Basic and acidic residues" evidence="12">
    <location>
        <begin position="1384"/>
        <end position="1394"/>
    </location>
</feature>
<gene>
    <name evidence="19 20" type="primary">LOC115215701</name>
</gene>
<dbReference type="GO" id="GO:0005886">
    <property type="term" value="C:plasma membrane"/>
    <property type="evidence" value="ECO:0007669"/>
    <property type="project" value="UniProtKB-SubCell"/>
</dbReference>
<dbReference type="SMART" id="SM00013">
    <property type="entry name" value="LRRNT"/>
    <property type="match status" value="1"/>
</dbReference>
<dbReference type="Pfam" id="PF01825">
    <property type="entry name" value="GPS"/>
    <property type="match status" value="1"/>
</dbReference>
<name>A0A7E6F309_9MOLL</name>
<feature type="transmembrane region" description="Helical" evidence="13">
    <location>
        <begin position="1246"/>
        <end position="1269"/>
    </location>
</feature>
<dbReference type="RefSeq" id="XP_036361676.1">
    <property type="nucleotide sequence ID" value="XM_036505783.1"/>
</dbReference>
<dbReference type="InterPro" id="IPR000832">
    <property type="entry name" value="GPCR_2_secretin-like"/>
</dbReference>
<evidence type="ECO:0000259" key="16">
    <source>
        <dbReference type="PROSITE" id="PS50227"/>
    </source>
</evidence>
<feature type="region of interest" description="Disordered" evidence="12">
    <location>
        <begin position="1365"/>
        <end position="1394"/>
    </location>
</feature>
<dbReference type="SUPFAM" id="SSF52075">
    <property type="entry name" value="Outer arm dynein light chain 1"/>
    <property type="match status" value="1"/>
</dbReference>
<dbReference type="FunFam" id="3.80.10.10:FF:001360">
    <property type="entry name" value="Uncharacterized protein"/>
    <property type="match status" value="1"/>
</dbReference>
<feature type="domain" description="GAIN-B" evidence="15">
    <location>
        <begin position="942"/>
        <end position="1098"/>
    </location>
</feature>
<dbReference type="PROSITE" id="PS50221">
    <property type="entry name" value="GAIN_B"/>
    <property type="match status" value="1"/>
</dbReference>
<dbReference type="InterPro" id="IPR057244">
    <property type="entry name" value="GAIN_B"/>
</dbReference>
<keyword evidence="4" id="KW-0433">Leucine-rich repeat</keyword>
<evidence type="ECO:0000256" key="2">
    <source>
        <dbReference type="ARBA" id="ARBA00004236"/>
    </source>
</evidence>
<feature type="transmembrane region" description="Helical" evidence="13">
    <location>
        <begin position="1204"/>
        <end position="1226"/>
    </location>
</feature>
<keyword evidence="9 13" id="KW-0472">Membrane</keyword>
<dbReference type="InterPro" id="IPR003591">
    <property type="entry name" value="Leu-rich_rpt_typical-subtyp"/>
</dbReference>
<evidence type="ECO:0000313" key="20">
    <source>
        <dbReference type="RefSeq" id="XP_036361676.1"/>
    </source>
</evidence>
<dbReference type="GO" id="GO:0007166">
    <property type="term" value="P:cell surface receptor signaling pathway"/>
    <property type="evidence" value="ECO:0007669"/>
    <property type="project" value="InterPro"/>
</dbReference>
<keyword evidence="6 14" id="KW-0732">Signal</keyword>
<dbReference type="SUPFAM" id="SSF52047">
    <property type="entry name" value="RNI-like"/>
    <property type="match status" value="1"/>
</dbReference>
<sequence length="1394" mass="158468">MFCVIQAQLKFLLISVCILLVYANQTDVCEAICKCSKHSTINCTNQNLTSIPQAIPADVVTLLLEGNKIANIENGSLEGLDTLKTLFLGNNMITNIEDGSWKGLSKLQNLYLEDNKINNIDRAFKGLDNLHILELRNNKITTIDERSFQFLSNLKEIYLDSNNITYIEKEAFKGLYNLKELRLPSNHIVTIDESWFQDLTNLTSLHLAYNEIRNIENGSFKNLDQLEKLGLEGNGITNIGNGFWQHLQNLKTLNLAYNEISNIEEGEFENLDSLEKLDLSKNRIKKIGDDSWQHLQNLKKLILSRNQISNIEESSFKNLVNLEELDLSKNRIKKIGDDSWQHLQNLRELILSRNQISNIEESSFKNLVNLEELDLSENRIKKIGDDSWQHLQNLTKLILSRNQISNIEESSFKNLVNLEELDLSENRIKKIGDDSWQHLQNLKKLTLSMNQISNIGESSFKNLVNLEELNLKNNEIKEYQDGAFSFLSSITKIDLSGNKDMVCGCHLPELIEHISETDNRSVTVLGDCIGAGTTPIKFTHTQKPSHCITQTINYESIHCHVCSKINCTNPMNCQGSKAACMTTITKHDEPMVEKNCSTEENCVEAERRNVSNCNNWTSGNSCVTCCHKDLCNQKVFRDWTSFQLYLLYKRQGNKNENLETISKELEKNFSNMPGIYTVKNCGAQSKTEVFIIHCHVPKNVTKEQVKEKARVILRSKALRSLGFGPDSELSDKKFCDEDITKHNGTFQWPVTKIGDTVSIPCLAHIATRSCVQGNAATTCPKLPKQSPFTGVWKEADMSQCNNTKWINPELKKMKDRRIKNCHIEDLSKQLLNISQKSVYFKKIDVVLAVAIYEKIMLCIPNATKEDLLRIINNIINTPEKILIEAEKSNRSVSRILDIIGNVSEKLQVEEKQFKALYSKLGIGITKENKNTFQGLFYGILPATNKTKAKNVIYHFSYPNDAESIKMMDYISIPKTLSKHLKTSNRISFYSMNNDKLYRVIQRSDDRKDSKPESFINSRIIAANIPKQRISNLENPINISFNLLYKNGSNSRCVFWDDTSGHVPHWSTSGCKTERKEKVYCSCNHLTSFAILTDVDQNAKLYIICYIGCGISLVFLILTIIVHAGFKNLWKIIPSKILINLCGSLAITHLIVLVGMRPGKSNVICKAMAILLHYFLIASAMWITVEALHICQALIATFRACQRSFVMKSSISAWGVPGIIVMLTLIIKKTNNYIRITAICWLSEIPFSVAFLIPMGLIFLISLILFLLIIGRLFSMKKEKQCEHKTRKFRFFGIVNVFFLFGASWALAYYIFFGGAATVFIYICAISHAFQGLFIFIYYCVCDKNARNVICSNSCNKKKYVLNKNSQNNSGENPDNETEGVKYSNSEDKTAEVKL</sequence>
<dbReference type="PROSITE" id="PS50261">
    <property type="entry name" value="G_PROTEIN_RECEP_F2_4"/>
    <property type="match status" value="1"/>
</dbReference>
<dbReference type="GO" id="GO:0004930">
    <property type="term" value="F:G protein-coupled receptor activity"/>
    <property type="evidence" value="ECO:0007669"/>
    <property type="project" value="InterPro"/>
</dbReference>
<keyword evidence="5 13" id="KW-0812">Transmembrane</keyword>
<keyword evidence="7" id="KW-0677">Repeat</keyword>
<dbReference type="SMART" id="SM00303">
    <property type="entry name" value="GPS"/>
    <property type="match status" value="1"/>
</dbReference>
<dbReference type="PANTHER" id="PTHR45712">
    <property type="entry name" value="AGAP008170-PA"/>
    <property type="match status" value="1"/>
</dbReference>
<dbReference type="InterPro" id="IPR050333">
    <property type="entry name" value="SLRP"/>
</dbReference>
<dbReference type="InterPro" id="IPR001611">
    <property type="entry name" value="Leu-rich_rpt"/>
</dbReference>
<dbReference type="PROSITE" id="PS51450">
    <property type="entry name" value="LRR"/>
    <property type="match status" value="13"/>
</dbReference>
<dbReference type="Gene3D" id="2.60.220.50">
    <property type="match status" value="1"/>
</dbReference>
<dbReference type="InterPro" id="IPR045860">
    <property type="entry name" value="Snake_toxin-like_sf"/>
</dbReference>
<dbReference type="SMART" id="SM00369">
    <property type="entry name" value="LRR_TYP"/>
    <property type="match status" value="17"/>
</dbReference>
<dbReference type="RefSeq" id="XP_036361675.1">
    <property type="nucleotide sequence ID" value="XM_036505782.1"/>
</dbReference>
<dbReference type="Gene3D" id="1.20.1070.10">
    <property type="entry name" value="Rhodopsin 7-helix transmembrane proteins"/>
    <property type="match status" value="1"/>
</dbReference>
<dbReference type="PRINTS" id="PR00249">
    <property type="entry name" value="GPCRSECRETIN"/>
</dbReference>
<dbReference type="SMART" id="SM00365">
    <property type="entry name" value="LRR_SD22"/>
    <property type="match status" value="15"/>
</dbReference>
<feature type="transmembrane region" description="Helical" evidence="13">
    <location>
        <begin position="1318"/>
        <end position="1340"/>
    </location>
</feature>
<dbReference type="Pfam" id="PF13306">
    <property type="entry name" value="LRR_5"/>
    <property type="match status" value="1"/>
</dbReference>
<dbReference type="CDD" id="cd23542">
    <property type="entry name" value="TFP_LU_ECD_Ly6D"/>
    <property type="match status" value="1"/>
</dbReference>
<feature type="chain" id="PRO_5045019839" evidence="14">
    <location>
        <begin position="24"/>
        <end position="1394"/>
    </location>
</feature>
<feature type="domain" description="G-protein coupled receptors family 2 profile 2" evidence="17">
    <location>
        <begin position="1100"/>
        <end position="1342"/>
    </location>
</feature>
<dbReference type="SUPFAM" id="SSF81321">
    <property type="entry name" value="Family A G protein-coupled receptor-like"/>
    <property type="match status" value="1"/>
</dbReference>
<dbReference type="FunFam" id="3.80.10.10:FF:001438">
    <property type="entry name" value="Uncharacterized protein"/>
    <property type="match status" value="1"/>
</dbReference>
<dbReference type="InterPro" id="IPR017981">
    <property type="entry name" value="GPCR_2-like_7TM"/>
</dbReference>
<evidence type="ECO:0000313" key="19">
    <source>
        <dbReference type="RefSeq" id="XP_036361675.1"/>
    </source>
</evidence>
<dbReference type="Proteomes" id="UP000515154">
    <property type="component" value="Linkage group LG9"/>
</dbReference>
<dbReference type="Pfam" id="PF00560">
    <property type="entry name" value="LRR_1"/>
    <property type="match status" value="1"/>
</dbReference>
<dbReference type="Pfam" id="PF01462">
    <property type="entry name" value="LRRNT"/>
    <property type="match status" value="1"/>
</dbReference>
<feature type="signal peptide" evidence="14">
    <location>
        <begin position="1"/>
        <end position="23"/>
    </location>
</feature>
<dbReference type="PANTHER" id="PTHR45712:SF22">
    <property type="entry name" value="INSULIN-LIKE GROWTH FACTOR-BINDING PROTEIN COMPLEX ACID LABILE SUBUNIT"/>
    <property type="match status" value="1"/>
</dbReference>
<keyword evidence="11" id="KW-0325">Glycoprotein</keyword>
<evidence type="ECO:0000256" key="14">
    <source>
        <dbReference type="SAM" id="SignalP"/>
    </source>
</evidence>
<feature type="transmembrane region" description="Helical" evidence="13">
    <location>
        <begin position="1136"/>
        <end position="1154"/>
    </location>
</feature>
<evidence type="ECO:0000256" key="12">
    <source>
        <dbReference type="SAM" id="MobiDB-lite"/>
    </source>
</evidence>
<accession>A0A7E6F309</accession>
<feature type="transmembrane region" description="Helical" evidence="13">
    <location>
        <begin position="1290"/>
        <end position="1312"/>
    </location>
</feature>
<dbReference type="InterPro" id="IPR032675">
    <property type="entry name" value="LRR_dom_sf"/>
</dbReference>
<evidence type="ECO:0000256" key="11">
    <source>
        <dbReference type="ARBA" id="ARBA00023180"/>
    </source>
</evidence>
<feature type="transmembrane region" description="Helical" evidence="13">
    <location>
        <begin position="1100"/>
        <end position="1124"/>
    </location>
</feature>
<evidence type="ECO:0000259" key="15">
    <source>
        <dbReference type="PROSITE" id="PS50221"/>
    </source>
</evidence>
<protein>
    <submittedName>
        <fullName evidence="19 20">Uncharacterized protein LOC115215701 isoform X1</fullName>
    </submittedName>
</protein>
<evidence type="ECO:0000256" key="1">
    <source>
        <dbReference type="ARBA" id="ARBA00004141"/>
    </source>
</evidence>
<evidence type="ECO:0000256" key="13">
    <source>
        <dbReference type="SAM" id="Phobius"/>
    </source>
</evidence>
<evidence type="ECO:0000259" key="17">
    <source>
        <dbReference type="PROSITE" id="PS50261"/>
    </source>
</evidence>
<dbReference type="GO" id="GO:0005615">
    <property type="term" value="C:extracellular space"/>
    <property type="evidence" value="ECO:0007669"/>
    <property type="project" value="TreeGrafter"/>
</dbReference>
<keyword evidence="18" id="KW-1185">Reference proteome</keyword>
<keyword evidence="8 13" id="KW-1133">Transmembrane helix</keyword>
<proteinExistence type="predicted"/>
<dbReference type="Pfam" id="PF00002">
    <property type="entry name" value="7tm_2"/>
    <property type="match status" value="1"/>
</dbReference>
<feature type="domain" description="G-protein coupled receptors family 2 profile 1" evidence="16">
    <location>
        <begin position="734"/>
        <end position="804"/>
    </location>
</feature>
<evidence type="ECO:0000256" key="10">
    <source>
        <dbReference type="ARBA" id="ARBA00023157"/>
    </source>
</evidence>
<evidence type="ECO:0000256" key="8">
    <source>
        <dbReference type="ARBA" id="ARBA00022989"/>
    </source>
</evidence>
<dbReference type="CDD" id="cd15040">
    <property type="entry name" value="7tmB2_Adhesion"/>
    <property type="match status" value="1"/>
</dbReference>
<organism evidence="18 19">
    <name type="scientific">Octopus sinensis</name>
    <name type="common">East Asian common octopus</name>
    <dbReference type="NCBI Taxonomy" id="2607531"/>
    <lineage>
        <taxon>Eukaryota</taxon>
        <taxon>Metazoa</taxon>
        <taxon>Spiralia</taxon>
        <taxon>Lophotrochozoa</taxon>
        <taxon>Mollusca</taxon>
        <taxon>Cephalopoda</taxon>
        <taxon>Coleoidea</taxon>
        <taxon>Octopodiformes</taxon>
        <taxon>Octopoda</taxon>
        <taxon>Incirrata</taxon>
        <taxon>Octopodidae</taxon>
        <taxon>Octopus</taxon>
    </lineage>
</organism>
<keyword evidence="3" id="KW-1003">Cell membrane</keyword>
<feature type="transmembrane region" description="Helical" evidence="13">
    <location>
        <begin position="1166"/>
        <end position="1184"/>
    </location>
</feature>
<evidence type="ECO:0000256" key="4">
    <source>
        <dbReference type="ARBA" id="ARBA00022614"/>
    </source>
</evidence>
<dbReference type="InterPro" id="IPR000372">
    <property type="entry name" value="LRRNT"/>
</dbReference>
<dbReference type="Pfam" id="PF13855">
    <property type="entry name" value="LRR_8"/>
    <property type="match status" value="3"/>
</dbReference>
<evidence type="ECO:0000256" key="3">
    <source>
        <dbReference type="ARBA" id="ARBA00022475"/>
    </source>
</evidence>
<evidence type="ECO:0000313" key="18">
    <source>
        <dbReference type="Proteomes" id="UP000515154"/>
    </source>
</evidence>
<dbReference type="InterPro" id="IPR046338">
    <property type="entry name" value="GAIN_dom_sf"/>
</dbReference>
<dbReference type="InterPro" id="IPR026906">
    <property type="entry name" value="LRR_5"/>
</dbReference>
<keyword evidence="10" id="KW-1015">Disulfide bond</keyword>
<dbReference type="PROSITE" id="PS50227">
    <property type="entry name" value="G_PROTEIN_RECEP_F2_3"/>
    <property type="match status" value="1"/>
</dbReference>
<comment type="subcellular location">
    <subcellularLocation>
        <location evidence="2">Cell membrane</location>
    </subcellularLocation>
    <subcellularLocation>
        <location evidence="1">Membrane</location>
        <topology evidence="1">Multi-pass membrane protein</topology>
    </subcellularLocation>
</comment>
<dbReference type="InterPro" id="IPR058808">
    <property type="entry name" value="GAIN_ADGRA2/3"/>
</dbReference>
<dbReference type="InterPro" id="IPR001879">
    <property type="entry name" value="GPCR_2_extracellular_dom"/>
</dbReference>
<dbReference type="Pfam" id="PF26588">
    <property type="entry name" value="GAIN_ADGRA3"/>
    <property type="match status" value="1"/>
</dbReference>
<dbReference type="SUPFAM" id="SSF57302">
    <property type="entry name" value="Snake toxin-like"/>
    <property type="match status" value="1"/>
</dbReference>
<dbReference type="Gene3D" id="3.80.10.10">
    <property type="entry name" value="Ribonuclease Inhibitor"/>
    <property type="match status" value="4"/>
</dbReference>
<evidence type="ECO:0000256" key="7">
    <source>
        <dbReference type="ARBA" id="ARBA00022737"/>
    </source>
</evidence>
<dbReference type="FunFam" id="3.80.10.10:FF:001164">
    <property type="entry name" value="GH01279p"/>
    <property type="match status" value="1"/>
</dbReference>
<evidence type="ECO:0000256" key="9">
    <source>
        <dbReference type="ARBA" id="ARBA00023136"/>
    </source>
</evidence>
<evidence type="ECO:0000256" key="5">
    <source>
        <dbReference type="ARBA" id="ARBA00022692"/>
    </source>
</evidence>
<evidence type="ECO:0000256" key="6">
    <source>
        <dbReference type="ARBA" id="ARBA00022729"/>
    </source>
</evidence>